<evidence type="ECO:0000256" key="1">
    <source>
        <dbReference type="ARBA" id="ARBA00023015"/>
    </source>
</evidence>
<sequence length="308" mass="34451">MPTAAFNAIKTYQMLDYVQRFTTEPTAIRQLVLADTEQFFIVAVEQLYPLFTQGVPPSRATGHSLVFLTSGQARMNIGNDSYCVGPHEMLITRAGQVYSFETGDVNTGFVCHFHDDILLGQSGAGNDTQVPFDFLHFWGRPVIELPGQTGEFVEQLLRRLLVEYSTHQLGYPALVRAYLLALLHELHRAYTAESPKQLTAAATLTNHFKHLVATSLKTTHRVSDYADWLHISPNHLSKCVRSITGKSPARWIEESIVLEAKVLLFQSGWSVGEVAVAVGIEDASYFSRLFKKHTGLTPLAFRKRNNLS</sequence>
<dbReference type="PROSITE" id="PS01124">
    <property type="entry name" value="HTH_ARAC_FAMILY_2"/>
    <property type="match status" value="1"/>
</dbReference>
<protein>
    <submittedName>
        <fullName evidence="5">AraC family transcriptional regulator</fullName>
    </submittedName>
</protein>
<dbReference type="PANTHER" id="PTHR43280:SF32">
    <property type="entry name" value="TRANSCRIPTIONAL REGULATORY PROTEIN"/>
    <property type="match status" value="1"/>
</dbReference>
<dbReference type="SMART" id="SM00342">
    <property type="entry name" value="HTH_ARAC"/>
    <property type="match status" value="1"/>
</dbReference>
<dbReference type="EMBL" id="BMHT01000001">
    <property type="protein sequence ID" value="GGE98001.1"/>
    <property type="molecule type" value="Genomic_DNA"/>
</dbReference>
<dbReference type="PANTHER" id="PTHR43280">
    <property type="entry name" value="ARAC-FAMILY TRANSCRIPTIONAL REGULATOR"/>
    <property type="match status" value="1"/>
</dbReference>
<organism evidence="5 6">
    <name type="scientific">Hymenobacter cavernae</name>
    <dbReference type="NCBI Taxonomy" id="2044852"/>
    <lineage>
        <taxon>Bacteria</taxon>
        <taxon>Pseudomonadati</taxon>
        <taxon>Bacteroidota</taxon>
        <taxon>Cytophagia</taxon>
        <taxon>Cytophagales</taxon>
        <taxon>Hymenobacteraceae</taxon>
        <taxon>Hymenobacter</taxon>
    </lineage>
</organism>
<evidence type="ECO:0000313" key="6">
    <source>
        <dbReference type="Proteomes" id="UP000632273"/>
    </source>
</evidence>
<keyword evidence="6" id="KW-1185">Reference proteome</keyword>
<evidence type="ECO:0000256" key="3">
    <source>
        <dbReference type="ARBA" id="ARBA00023163"/>
    </source>
</evidence>
<dbReference type="PRINTS" id="PR00032">
    <property type="entry name" value="HTHARAC"/>
</dbReference>
<dbReference type="Pfam" id="PF12833">
    <property type="entry name" value="HTH_18"/>
    <property type="match status" value="1"/>
</dbReference>
<dbReference type="Gene3D" id="1.10.10.60">
    <property type="entry name" value="Homeodomain-like"/>
    <property type="match status" value="1"/>
</dbReference>
<proteinExistence type="predicted"/>
<comment type="caution">
    <text evidence="5">The sequence shown here is derived from an EMBL/GenBank/DDBJ whole genome shotgun (WGS) entry which is preliminary data.</text>
</comment>
<dbReference type="InterPro" id="IPR020449">
    <property type="entry name" value="Tscrpt_reg_AraC-type_HTH"/>
</dbReference>
<evidence type="ECO:0000313" key="5">
    <source>
        <dbReference type="EMBL" id="GGE98001.1"/>
    </source>
</evidence>
<gene>
    <name evidence="5" type="ORF">GCM10011383_05970</name>
</gene>
<accession>A0ABQ1TPN1</accession>
<dbReference type="InterPro" id="IPR037923">
    <property type="entry name" value="HTH-like"/>
</dbReference>
<keyword evidence="1" id="KW-0805">Transcription regulation</keyword>
<dbReference type="InterPro" id="IPR009057">
    <property type="entry name" value="Homeodomain-like_sf"/>
</dbReference>
<name>A0ABQ1TPN1_9BACT</name>
<reference evidence="6" key="1">
    <citation type="journal article" date="2019" name="Int. J. Syst. Evol. Microbiol.">
        <title>The Global Catalogue of Microorganisms (GCM) 10K type strain sequencing project: providing services to taxonomists for standard genome sequencing and annotation.</title>
        <authorList>
            <consortium name="The Broad Institute Genomics Platform"/>
            <consortium name="The Broad Institute Genome Sequencing Center for Infectious Disease"/>
            <person name="Wu L."/>
            <person name="Ma J."/>
        </authorList>
    </citation>
    <scope>NUCLEOTIDE SEQUENCE [LARGE SCALE GENOMIC DNA]</scope>
    <source>
        <strain evidence="6">CGMCC 1.15197</strain>
    </source>
</reference>
<feature type="domain" description="HTH araC/xylS-type" evidence="4">
    <location>
        <begin position="206"/>
        <end position="304"/>
    </location>
</feature>
<dbReference type="SUPFAM" id="SSF51215">
    <property type="entry name" value="Regulatory protein AraC"/>
    <property type="match status" value="1"/>
</dbReference>
<evidence type="ECO:0000259" key="4">
    <source>
        <dbReference type="PROSITE" id="PS01124"/>
    </source>
</evidence>
<keyword evidence="3" id="KW-0804">Transcription</keyword>
<dbReference type="Proteomes" id="UP000632273">
    <property type="component" value="Unassembled WGS sequence"/>
</dbReference>
<evidence type="ECO:0000256" key="2">
    <source>
        <dbReference type="ARBA" id="ARBA00023125"/>
    </source>
</evidence>
<dbReference type="InterPro" id="IPR018060">
    <property type="entry name" value="HTH_AraC"/>
</dbReference>
<dbReference type="RefSeq" id="WP_188810767.1">
    <property type="nucleotide sequence ID" value="NZ_BMHT01000001.1"/>
</dbReference>
<dbReference type="SUPFAM" id="SSF46689">
    <property type="entry name" value="Homeodomain-like"/>
    <property type="match status" value="1"/>
</dbReference>
<keyword evidence="2" id="KW-0238">DNA-binding</keyword>